<dbReference type="SUPFAM" id="SSF48264">
    <property type="entry name" value="Cytochrome P450"/>
    <property type="match status" value="1"/>
</dbReference>
<dbReference type="PANTHER" id="PTHR46206">
    <property type="entry name" value="CYTOCHROME P450"/>
    <property type="match status" value="1"/>
</dbReference>
<accession>A0ABR0FC02</accession>
<dbReference type="Gene3D" id="1.10.630.10">
    <property type="entry name" value="Cytochrome P450"/>
    <property type="match status" value="1"/>
</dbReference>
<evidence type="ECO:0000256" key="5">
    <source>
        <dbReference type="ARBA" id="ARBA00023004"/>
    </source>
</evidence>
<evidence type="ECO:0000256" key="4">
    <source>
        <dbReference type="ARBA" id="ARBA00023002"/>
    </source>
</evidence>
<dbReference type="InterPro" id="IPR001128">
    <property type="entry name" value="Cyt_P450"/>
</dbReference>
<dbReference type="GeneID" id="87898858"/>
<keyword evidence="3" id="KW-0479">Metal-binding</keyword>
<dbReference type="InterPro" id="IPR036396">
    <property type="entry name" value="Cyt_P450_sf"/>
</dbReference>
<reference evidence="7 8" key="1">
    <citation type="journal article" date="2023" name="bioRxiv">
        <title>High-quality genome assemblies of four members of thePodospora anserinaspecies complex.</title>
        <authorList>
            <person name="Ament-Velasquez S.L."/>
            <person name="Vogan A.A."/>
            <person name="Wallerman O."/>
            <person name="Hartmann F."/>
            <person name="Gautier V."/>
            <person name="Silar P."/>
            <person name="Giraud T."/>
            <person name="Johannesson H."/>
        </authorList>
    </citation>
    <scope>NUCLEOTIDE SEQUENCE [LARGE SCALE GENOMIC DNA]</scope>
    <source>
        <strain evidence="7 8">CBS 112042</strain>
    </source>
</reference>
<name>A0ABR0FC02_9PEZI</name>
<proteinExistence type="inferred from homology"/>
<evidence type="ECO:0000256" key="1">
    <source>
        <dbReference type="ARBA" id="ARBA00001971"/>
    </source>
</evidence>
<keyword evidence="8" id="KW-1185">Reference proteome</keyword>
<evidence type="ECO:0000256" key="6">
    <source>
        <dbReference type="ARBA" id="ARBA00023033"/>
    </source>
</evidence>
<comment type="caution">
    <text evidence="7">The sequence shown here is derived from an EMBL/GenBank/DDBJ whole genome shotgun (WGS) entry which is preliminary data.</text>
</comment>
<evidence type="ECO:0008006" key="9">
    <source>
        <dbReference type="Google" id="ProtNLM"/>
    </source>
</evidence>
<evidence type="ECO:0000313" key="8">
    <source>
        <dbReference type="Proteomes" id="UP001322138"/>
    </source>
</evidence>
<dbReference type="Proteomes" id="UP001322138">
    <property type="component" value="Unassembled WGS sequence"/>
</dbReference>
<sequence length="514" mass="58035">MALLVDLLDHAPSGSGRAIVGLVVLVFVLNISFWSTKYCTVSGSPVAGRKWWFEPLILTRYRFLLNGWSVTQAGWDQYGDRIFTIARPDSNVTVLPPRYLDELQNLPDTKLNGIEALAADMGDEYSGISILKGTHLTFNVVRNKLTPKMPAIITPLMEELEDALKIELPDSKEWVAVDLGNVFTRFVSRLTTRVWVGKELSRNDGWHTDNIRTVENIFMTAIVLRFVPPALHPIVGALLPTRRRIREGIKKVQSYLVPLIEERRRRQAELGTVPEEEEDVLQWLMDGASEEESSAENLTERYVYSVIGSLYTVSGALTDCLLDLAEHPEHVEPLRQELRQVMAESGGKWERGTAAKLVKMDSFMKESLRTNAPSPFSQKRIVKEELTLSDGLKLPAGAYVCMIDQSAIGRGPEKFDGFRYAGMRQDPGFMTKYQYTSTDRNHLTFGHGRLACPGRFVASLEMKMVLAAMLERYEVSFHPSGKGGVRPQKIQLLELAFHNPAARVYLRQRHQTKE</sequence>
<keyword evidence="5" id="KW-0408">Iron</keyword>
<organism evidence="7 8">
    <name type="scientific">Podospora bellae-mahoneyi</name>
    <dbReference type="NCBI Taxonomy" id="2093777"/>
    <lineage>
        <taxon>Eukaryota</taxon>
        <taxon>Fungi</taxon>
        <taxon>Dikarya</taxon>
        <taxon>Ascomycota</taxon>
        <taxon>Pezizomycotina</taxon>
        <taxon>Sordariomycetes</taxon>
        <taxon>Sordariomycetidae</taxon>
        <taxon>Sordariales</taxon>
        <taxon>Podosporaceae</taxon>
        <taxon>Podospora</taxon>
    </lineage>
</organism>
<dbReference type="PANTHER" id="PTHR46206:SF4">
    <property type="entry name" value="P450, PUTATIVE (EUROFUNG)-RELATED"/>
    <property type="match status" value="1"/>
</dbReference>
<dbReference type="RefSeq" id="XP_062730477.1">
    <property type="nucleotide sequence ID" value="XM_062879376.1"/>
</dbReference>
<comment type="cofactor">
    <cofactor evidence="1">
        <name>heme</name>
        <dbReference type="ChEBI" id="CHEBI:30413"/>
    </cofactor>
</comment>
<gene>
    <name evidence="7" type="ORF">QC761_501290</name>
</gene>
<evidence type="ECO:0000313" key="7">
    <source>
        <dbReference type="EMBL" id="KAK4641501.1"/>
    </source>
</evidence>
<dbReference type="EMBL" id="JAFFGZ010000007">
    <property type="protein sequence ID" value="KAK4641501.1"/>
    <property type="molecule type" value="Genomic_DNA"/>
</dbReference>
<protein>
    <recommendedName>
        <fullName evidence="9">Cytochrome P450 E-class, group IV</fullName>
    </recommendedName>
</protein>
<keyword evidence="4" id="KW-0560">Oxidoreductase</keyword>
<comment type="similarity">
    <text evidence="2">Belongs to the cytochrome P450 family.</text>
</comment>
<keyword evidence="6" id="KW-0503">Monooxygenase</keyword>
<evidence type="ECO:0000256" key="2">
    <source>
        <dbReference type="ARBA" id="ARBA00010617"/>
    </source>
</evidence>
<dbReference type="Pfam" id="PF00067">
    <property type="entry name" value="p450"/>
    <property type="match status" value="1"/>
</dbReference>
<dbReference type="PRINTS" id="PR00465">
    <property type="entry name" value="EP450IV"/>
</dbReference>
<dbReference type="InterPro" id="IPR002403">
    <property type="entry name" value="Cyt_P450_E_grp-IV"/>
</dbReference>
<dbReference type="CDD" id="cd11041">
    <property type="entry name" value="CYP503A1-like"/>
    <property type="match status" value="1"/>
</dbReference>
<evidence type="ECO:0000256" key="3">
    <source>
        <dbReference type="ARBA" id="ARBA00022723"/>
    </source>
</evidence>